<evidence type="ECO:0000313" key="2">
    <source>
        <dbReference type="Proteomes" id="UP001215280"/>
    </source>
</evidence>
<evidence type="ECO:0000313" key="1">
    <source>
        <dbReference type="EMBL" id="KAJ7768695.1"/>
    </source>
</evidence>
<protein>
    <recommendedName>
        <fullName evidence="3">HNH nuclease domain-containing protein</fullName>
    </recommendedName>
</protein>
<proteinExistence type="predicted"/>
<sequence>MAREFLLLDARDWGEKSKAAITITPLSALSAADVAFDADGTKAWSILLAAERVMVEETRYSQLKTHLVGVRVVGHFLSEFWKARGNSLIGGRKPYHEFLKQITSCDALPPLNASRKDIVACYERISDLGRHYQKHLMRVFRAHGGSLPKSSQHPSRPSMDMMMADIAQQIKNADKSKSSFKRPALARDGFQCVVSGLIDLPSYEAFPTAFPSNVVTCNTECCHIFSESAQDSDEKAAAAMAILKMFDFDVSSLLGSGANTFHNLVTMDAELHNKWDDLA</sequence>
<dbReference type="Proteomes" id="UP001215280">
    <property type="component" value="Unassembled WGS sequence"/>
</dbReference>
<accession>A0AAD7JP31</accession>
<evidence type="ECO:0008006" key="3">
    <source>
        <dbReference type="Google" id="ProtNLM"/>
    </source>
</evidence>
<comment type="caution">
    <text evidence="1">The sequence shown here is derived from an EMBL/GenBank/DDBJ whole genome shotgun (WGS) entry which is preliminary data.</text>
</comment>
<organism evidence="1 2">
    <name type="scientific">Mycena maculata</name>
    <dbReference type="NCBI Taxonomy" id="230809"/>
    <lineage>
        <taxon>Eukaryota</taxon>
        <taxon>Fungi</taxon>
        <taxon>Dikarya</taxon>
        <taxon>Basidiomycota</taxon>
        <taxon>Agaricomycotina</taxon>
        <taxon>Agaricomycetes</taxon>
        <taxon>Agaricomycetidae</taxon>
        <taxon>Agaricales</taxon>
        <taxon>Marasmiineae</taxon>
        <taxon>Mycenaceae</taxon>
        <taxon>Mycena</taxon>
    </lineage>
</organism>
<name>A0AAD7JP31_9AGAR</name>
<dbReference type="EMBL" id="JARJLG010000027">
    <property type="protein sequence ID" value="KAJ7768695.1"/>
    <property type="molecule type" value="Genomic_DNA"/>
</dbReference>
<gene>
    <name evidence="1" type="ORF">DFH07DRAFT_1058332</name>
</gene>
<keyword evidence="2" id="KW-1185">Reference proteome</keyword>
<reference evidence="1" key="1">
    <citation type="submission" date="2023-03" db="EMBL/GenBank/DDBJ databases">
        <title>Massive genome expansion in bonnet fungi (Mycena s.s.) driven by repeated elements and novel gene families across ecological guilds.</title>
        <authorList>
            <consortium name="Lawrence Berkeley National Laboratory"/>
            <person name="Harder C.B."/>
            <person name="Miyauchi S."/>
            <person name="Viragh M."/>
            <person name="Kuo A."/>
            <person name="Thoen E."/>
            <person name="Andreopoulos B."/>
            <person name="Lu D."/>
            <person name="Skrede I."/>
            <person name="Drula E."/>
            <person name="Henrissat B."/>
            <person name="Morin E."/>
            <person name="Kohler A."/>
            <person name="Barry K."/>
            <person name="LaButti K."/>
            <person name="Morin E."/>
            <person name="Salamov A."/>
            <person name="Lipzen A."/>
            <person name="Mereny Z."/>
            <person name="Hegedus B."/>
            <person name="Baldrian P."/>
            <person name="Stursova M."/>
            <person name="Weitz H."/>
            <person name="Taylor A."/>
            <person name="Grigoriev I.V."/>
            <person name="Nagy L.G."/>
            <person name="Martin F."/>
            <person name="Kauserud H."/>
        </authorList>
    </citation>
    <scope>NUCLEOTIDE SEQUENCE</scope>
    <source>
        <strain evidence="1">CBHHK188m</strain>
    </source>
</reference>
<dbReference type="AlphaFoldDB" id="A0AAD7JP31"/>
<feature type="non-terminal residue" evidence="1">
    <location>
        <position position="1"/>
    </location>
</feature>